<keyword evidence="6 7" id="KW-0119">Carbohydrate metabolism</keyword>
<comment type="caution">
    <text evidence="7">Lacks conserved residue(s) required for the propagation of feature annotation.</text>
</comment>
<evidence type="ECO:0000313" key="11">
    <source>
        <dbReference type="Proteomes" id="UP000503840"/>
    </source>
</evidence>
<feature type="binding site" evidence="7">
    <location>
        <position position="256"/>
    </location>
    <ligand>
        <name>substrate</name>
    </ligand>
</feature>
<evidence type="ECO:0000256" key="2">
    <source>
        <dbReference type="ARBA" id="ARBA00009975"/>
    </source>
</evidence>
<dbReference type="SUPFAM" id="SSF55347">
    <property type="entry name" value="Glyceraldehyde-3-phosphate dehydrogenase-like, C-terminal domain"/>
    <property type="match status" value="1"/>
</dbReference>
<dbReference type="GO" id="GO:0005829">
    <property type="term" value="C:cytosol"/>
    <property type="evidence" value="ECO:0007669"/>
    <property type="project" value="TreeGrafter"/>
</dbReference>
<feature type="binding site" evidence="7">
    <location>
        <position position="378"/>
    </location>
    <ligand>
        <name>substrate</name>
    </ligand>
</feature>
<evidence type="ECO:0000259" key="9">
    <source>
        <dbReference type="Pfam" id="PF02781"/>
    </source>
</evidence>
<comment type="pathway">
    <text evidence="1 7">Carbohydrate degradation; pentose phosphate pathway; D-ribulose 5-phosphate from D-glucose 6-phosphate (oxidative stage): step 1/3.</text>
</comment>
<gene>
    <name evidence="7 10" type="primary">zwf</name>
    <name evidence="10" type="ORF">DSM101010T_09410</name>
</gene>
<dbReference type="HAMAP" id="MF_00966">
    <property type="entry name" value="G6PD"/>
    <property type="match status" value="1"/>
</dbReference>
<comment type="catalytic activity">
    <reaction evidence="7">
        <text>D-glucose 6-phosphate + NADP(+) = 6-phospho-D-glucono-1,5-lactone + NADPH + H(+)</text>
        <dbReference type="Rhea" id="RHEA:15841"/>
        <dbReference type="ChEBI" id="CHEBI:15378"/>
        <dbReference type="ChEBI" id="CHEBI:57783"/>
        <dbReference type="ChEBI" id="CHEBI:57955"/>
        <dbReference type="ChEBI" id="CHEBI:58349"/>
        <dbReference type="ChEBI" id="CHEBI:61548"/>
        <dbReference type="EC" id="1.1.1.49"/>
    </reaction>
</comment>
<dbReference type="InterPro" id="IPR022675">
    <property type="entry name" value="G6P_DH_C"/>
</dbReference>
<dbReference type="GO" id="GO:0050661">
    <property type="term" value="F:NADP binding"/>
    <property type="evidence" value="ECO:0007669"/>
    <property type="project" value="UniProtKB-UniRule"/>
</dbReference>
<keyword evidence="5 7" id="KW-0560">Oxidoreductase</keyword>
<dbReference type="SUPFAM" id="SSF51735">
    <property type="entry name" value="NAD(P)-binding Rossmann-fold domains"/>
    <property type="match status" value="1"/>
</dbReference>
<dbReference type="GO" id="GO:0009051">
    <property type="term" value="P:pentose-phosphate shunt, oxidative branch"/>
    <property type="evidence" value="ECO:0007669"/>
    <property type="project" value="TreeGrafter"/>
</dbReference>
<feature type="binding site" evidence="7">
    <location>
        <position position="169"/>
    </location>
    <ligand>
        <name>NADP(+)</name>
        <dbReference type="ChEBI" id="CHEBI:58349"/>
    </ligand>
</feature>
<dbReference type="AlphaFoldDB" id="A0A7J0BG03"/>
<comment type="similarity">
    <text evidence="2 7">Belongs to the glucose-6-phosphate dehydrogenase family.</text>
</comment>
<keyword evidence="3 7" id="KW-0313">Glucose metabolism</keyword>
<dbReference type="InterPro" id="IPR036291">
    <property type="entry name" value="NAD(P)-bd_dom_sf"/>
</dbReference>
<evidence type="ECO:0000256" key="3">
    <source>
        <dbReference type="ARBA" id="ARBA00022526"/>
    </source>
</evidence>
<feature type="domain" description="Glucose-6-phosphate dehydrogenase C-terminal" evidence="9">
    <location>
        <begin position="210"/>
        <end position="522"/>
    </location>
</feature>
<comment type="caution">
    <text evidence="10">The sequence shown here is derived from an EMBL/GenBank/DDBJ whole genome shotgun (WGS) entry which is preliminary data.</text>
</comment>
<dbReference type="UniPathway" id="UPA00115">
    <property type="reaction ID" value="UER00408"/>
</dbReference>
<comment type="function">
    <text evidence="7">Catalyzes the oxidation of glucose 6-phosphate to 6-phosphogluconolactone.</text>
</comment>
<sequence length="535" mass="60881">MNLEYALNHPNVCAEQPVEDCGIIVFGASGDLVHRKLIPALYGLALRRLLPPRFYILGFARSEMTDEVFRERMREAITDAHGEQPADTLNAFLAMCRYTSGSYDDPAAYEKLAGRCSVCDLDFDSSGNRLFYLALPPELHPEVVERLAQAGMTSEGQDHKPWARVVFEKPFGHDLQSALRLDARLGKVLAPHQIFRMDHYLGKETVQSVLMFRFANAIFEPLWNRSYIDHIQISALESIGVEHRGGYYDKAGCLRDMFQNHMLQMLAITAMEPPISFQAERVREERTKLLRSIRPWPEDDPANWIVRGQYMAGPPNILPNTQTGTRTAHSALPDYRRERGVAQDSETETYVAARLLIDNWRWQGVPFYLRSGKGLQRKVSEIAVTFKRVPYSMFGMTSKAQMPANVLVLKIQPDEGIDLTIQTKQPGPKSCMSSMSLSFKYQEVFGVTPPNAYERLLLDCMQGDRTLFWSSEGVEAAWRLIDPVLDMWRRRPERCPLHRYPAGSWGPEAADALLVNAGHRWRRPPEMAGTHTAFF</sequence>
<dbReference type="Gene3D" id="3.30.360.10">
    <property type="entry name" value="Dihydrodipicolinate Reductase, domain 2"/>
    <property type="match status" value="1"/>
</dbReference>
<evidence type="ECO:0000256" key="5">
    <source>
        <dbReference type="ARBA" id="ARBA00023002"/>
    </source>
</evidence>
<dbReference type="Gene3D" id="3.40.50.720">
    <property type="entry name" value="NAD(P)-binding Rossmann-like Domain"/>
    <property type="match status" value="1"/>
</dbReference>
<dbReference type="GO" id="GO:0004345">
    <property type="term" value="F:glucose-6-phosphate dehydrogenase activity"/>
    <property type="evidence" value="ECO:0007669"/>
    <property type="project" value="UniProtKB-UniRule"/>
</dbReference>
<evidence type="ECO:0000256" key="7">
    <source>
        <dbReference type="HAMAP-Rule" id="MF_00966"/>
    </source>
</evidence>
<dbReference type="PANTHER" id="PTHR23429:SF0">
    <property type="entry name" value="GLUCOSE-6-PHOSPHATE 1-DEHYDROGENASE"/>
    <property type="match status" value="1"/>
</dbReference>
<dbReference type="EC" id="1.1.1.49" evidence="7"/>
<feature type="active site" description="Proton acceptor" evidence="7">
    <location>
        <position position="261"/>
    </location>
</feature>
<feature type="binding site" evidence="7">
    <location>
        <position position="203"/>
    </location>
    <ligand>
        <name>substrate</name>
    </ligand>
</feature>
<evidence type="ECO:0000256" key="4">
    <source>
        <dbReference type="ARBA" id="ARBA00022857"/>
    </source>
</evidence>
<organism evidence="10 11">
    <name type="scientific">Desulfovibrio subterraneus</name>
    <dbReference type="NCBI Taxonomy" id="2718620"/>
    <lineage>
        <taxon>Bacteria</taxon>
        <taxon>Pseudomonadati</taxon>
        <taxon>Thermodesulfobacteriota</taxon>
        <taxon>Desulfovibrionia</taxon>
        <taxon>Desulfovibrionales</taxon>
        <taxon>Desulfovibrionaceae</taxon>
        <taxon>Desulfovibrio</taxon>
    </lineage>
</organism>
<evidence type="ECO:0000256" key="1">
    <source>
        <dbReference type="ARBA" id="ARBA00004937"/>
    </source>
</evidence>
<dbReference type="InterPro" id="IPR022674">
    <property type="entry name" value="G6P_DH_NAD-bd"/>
</dbReference>
<feature type="binding site" evidence="7">
    <location>
        <position position="61"/>
    </location>
    <ligand>
        <name>NADP(+)</name>
        <dbReference type="ChEBI" id="CHEBI:58349"/>
    </ligand>
</feature>
<dbReference type="PANTHER" id="PTHR23429">
    <property type="entry name" value="GLUCOSE-6-PHOSPHATE 1-DEHYDROGENASE G6PD"/>
    <property type="match status" value="1"/>
</dbReference>
<proteinExistence type="inferred from homology"/>
<accession>A0A7J0BG03</accession>
<evidence type="ECO:0000256" key="6">
    <source>
        <dbReference type="ARBA" id="ARBA00023277"/>
    </source>
</evidence>
<name>A0A7J0BG03_9BACT</name>
<feature type="domain" description="Glucose-6-phosphate dehydrogenase NAD-binding" evidence="8">
    <location>
        <begin position="24"/>
        <end position="207"/>
    </location>
</feature>
<protein>
    <recommendedName>
        <fullName evidence="7">Glucose-6-phosphate 1-dehydrogenase</fullName>
        <shortName evidence="7">G6PD</shortName>
        <ecNumber evidence="7">1.1.1.49</ecNumber>
    </recommendedName>
</protein>
<evidence type="ECO:0000313" key="10">
    <source>
        <dbReference type="EMBL" id="GFM32576.1"/>
    </source>
</evidence>
<keyword evidence="11" id="KW-1185">Reference proteome</keyword>
<dbReference type="NCBIfam" id="TIGR00871">
    <property type="entry name" value="zwf"/>
    <property type="match status" value="1"/>
</dbReference>
<dbReference type="PIRSF" id="PIRSF000110">
    <property type="entry name" value="G6PD"/>
    <property type="match status" value="1"/>
</dbReference>
<feature type="binding site" evidence="7">
    <location>
        <position position="199"/>
    </location>
    <ligand>
        <name>substrate</name>
    </ligand>
</feature>
<feature type="binding site" evidence="7">
    <location>
        <position position="373"/>
    </location>
    <ligand>
        <name>substrate</name>
    </ligand>
</feature>
<dbReference type="GO" id="GO:0006006">
    <property type="term" value="P:glucose metabolic process"/>
    <property type="evidence" value="ECO:0007669"/>
    <property type="project" value="UniProtKB-KW"/>
</dbReference>
<dbReference type="Pfam" id="PF00479">
    <property type="entry name" value="G6PD_N"/>
    <property type="match status" value="1"/>
</dbReference>
<dbReference type="PROSITE" id="PS00069">
    <property type="entry name" value="G6P_DEHYDROGENASE"/>
    <property type="match status" value="1"/>
</dbReference>
<keyword evidence="4 7" id="KW-0521">NADP</keyword>
<dbReference type="InterPro" id="IPR019796">
    <property type="entry name" value="G6P_DH_AS"/>
</dbReference>
<dbReference type="EMBL" id="BLVO01000012">
    <property type="protein sequence ID" value="GFM32576.1"/>
    <property type="molecule type" value="Genomic_DNA"/>
</dbReference>
<dbReference type="InterPro" id="IPR001282">
    <property type="entry name" value="G6P_DH"/>
</dbReference>
<dbReference type="Pfam" id="PF02781">
    <property type="entry name" value="G6PD_C"/>
    <property type="match status" value="1"/>
</dbReference>
<reference evidence="10 11" key="1">
    <citation type="submission" date="2020-05" db="EMBL/GenBank/DDBJ databases">
        <title>Draft genome sequence of Desulfovibrio sp. strain HN2T.</title>
        <authorList>
            <person name="Ueno A."/>
            <person name="Tamazawa S."/>
            <person name="Tamamura S."/>
            <person name="Murakami T."/>
            <person name="Kiyama T."/>
            <person name="Inomata H."/>
            <person name="Amano Y."/>
            <person name="Miyakawa K."/>
            <person name="Tamaki H."/>
            <person name="Naganuma T."/>
            <person name="Kaneko K."/>
        </authorList>
    </citation>
    <scope>NUCLEOTIDE SEQUENCE [LARGE SCALE GENOMIC DNA]</scope>
    <source>
        <strain evidence="10 11">HN2</strain>
    </source>
</reference>
<dbReference type="Proteomes" id="UP000503840">
    <property type="component" value="Unassembled WGS sequence"/>
</dbReference>
<evidence type="ECO:0000259" key="8">
    <source>
        <dbReference type="Pfam" id="PF00479"/>
    </source>
</evidence>
<feature type="binding site" evidence="7">
    <location>
        <position position="237"/>
    </location>
    <ligand>
        <name>substrate</name>
    </ligand>
</feature>
<dbReference type="RefSeq" id="WP_174404273.1">
    <property type="nucleotide sequence ID" value="NZ_BLVO01000012.1"/>
</dbReference>
<dbReference type="PRINTS" id="PR00079">
    <property type="entry name" value="G6PDHDRGNASE"/>
</dbReference>